<dbReference type="SUPFAM" id="SSF52540">
    <property type="entry name" value="P-loop containing nucleoside triphosphate hydrolases"/>
    <property type="match status" value="1"/>
</dbReference>
<dbReference type="InterPro" id="IPR027417">
    <property type="entry name" value="P-loop_NTPase"/>
</dbReference>
<dbReference type="EMBL" id="PPTU01000026">
    <property type="protein sequence ID" value="RDB67853.1"/>
    <property type="molecule type" value="Genomic_DNA"/>
</dbReference>
<evidence type="ECO:0000256" key="7">
    <source>
        <dbReference type="ARBA" id="ARBA00022763"/>
    </source>
</evidence>
<accession>A0A369M7Z2</accession>
<evidence type="ECO:0000256" key="6">
    <source>
        <dbReference type="ARBA" id="ARBA00022741"/>
    </source>
</evidence>
<dbReference type="GO" id="GO:0005524">
    <property type="term" value="F:ATP binding"/>
    <property type="evidence" value="ECO:0007669"/>
    <property type="project" value="UniProtKB-UniRule"/>
</dbReference>
<dbReference type="PANTHER" id="PTHR32182:SF0">
    <property type="entry name" value="DNA REPLICATION AND REPAIR PROTEIN RECF"/>
    <property type="match status" value="1"/>
</dbReference>
<feature type="compositionally biased region" description="Basic and acidic residues" evidence="14">
    <location>
        <begin position="370"/>
        <end position="382"/>
    </location>
</feature>
<evidence type="ECO:0000256" key="13">
    <source>
        <dbReference type="RuleBase" id="RU000578"/>
    </source>
</evidence>
<dbReference type="PANTHER" id="PTHR32182">
    <property type="entry name" value="DNA REPLICATION AND REPAIR PROTEIN RECF"/>
    <property type="match status" value="1"/>
</dbReference>
<organism evidence="16 17">
    <name type="scientific">Eggerthella lenta</name>
    <name type="common">Eubacterium lentum</name>
    <dbReference type="NCBI Taxonomy" id="84112"/>
    <lineage>
        <taxon>Bacteria</taxon>
        <taxon>Bacillati</taxon>
        <taxon>Actinomycetota</taxon>
        <taxon>Coriobacteriia</taxon>
        <taxon>Eggerthellales</taxon>
        <taxon>Eggerthellaceae</taxon>
        <taxon>Eggerthella</taxon>
    </lineage>
</organism>
<evidence type="ECO:0000256" key="9">
    <source>
        <dbReference type="ARBA" id="ARBA00023125"/>
    </source>
</evidence>
<dbReference type="GO" id="GO:0003697">
    <property type="term" value="F:single-stranded DNA binding"/>
    <property type="evidence" value="ECO:0007669"/>
    <property type="project" value="UniProtKB-UniRule"/>
</dbReference>
<sequence>MDLAIAHISFLNFRSYEAFDLDGIGPLTVLVGPNAAGKTNVVEGIGLLTAQSSFRHAPVDQLVRAGAPFARLTADVTDGSRQLELAVQMAEGKKKHLLNWKPKRTADLKGLVPSVTFTPDDLELAKGAMSVRRAALDALGSQLSANHYLIRRDYEKVLRHKNRLLKDEAPAALVGAMNETLVTCGAQLSCYRAALFEKLAASMASYYAEITDGHERLDAGFVPSWEEHDPLSFATRTFGRDEAREALADALARRGGEERVRKRALVGPHADRIEFFIDGKNAALFGSQGQQRSVVLAFKLAEATLIQDILRQKPVLLLDDVMSELDAARRRALVAFISGDIQTFITTTNLAYFDDDLLGGARIVELEKPRVTSETPGEDRMFHVKHSPIDAQSARGEAEERDGQPSDPAEQPSARIEGDS</sequence>
<comment type="caution">
    <text evidence="16">The sequence shown here is derived from an EMBL/GenBank/DDBJ whole genome shotgun (WGS) entry which is preliminary data.</text>
</comment>
<keyword evidence="8 12" id="KW-0067">ATP-binding</keyword>
<dbReference type="Gene3D" id="1.20.1050.90">
    <property type="entry name" value="RecF/RecN/SMC, N-terminal domain"/>
    <property type="match status" value="1"/>
</dbReference>
<dbReference type="InterPro" id="IPR042174">
    <property type="entry name" value="RecF_2"/>
</dbReference>
<dbReference type="PROSITE" id="PS00618">
    <property type="entry name" value="RECF_2"/>
    <property type="match status" value="1"/>
</dbReference>
<dbReference type="GO" id="GO:0000731">
    <property type="term" value="P:DNA synthesis involved in DNA repair"/>
    <property type="evidence" value="ECO:0007669"/>
    <property type="project" value="TreeGrafter"/>
</dbReference>
<name>A0A369M7Z2_EGGLN</name>
<dbReference type="GO" id="GO:0006302">
    <property type="term" value="P:double-strand break repair"/>
    <property type="evidence" value="ECO:0007669"/>
    <property type="project" value="TreeGrafter"/>
</dbReference>
<comment type="similarity">
    <text evidence="2 12 13">Belongs to the RecF family.</text>
</comment>
<evidence type="ECO:0000256" key="11">
    <source>
        <dbReference type="ARBA" id="ARBA00025401"/>
    </source>
</evidence>
<feature type="region of interest" description="Disordered" evidence="14">
    <location>
        <begin position="370"/>
        <end position="420"/>
    </location>
</feature>
<dbReference type="GO" id="GO:0006260">
    <property type="term" value="P:DNA replication"/>
    <property type="evidence" value="ECO:0007669"/>
    <property type="project" value="UniProtKB-UniRule"/>
</dbReference>
<dbReference type="GO" id="GO:0005737">
    <property type="term" value="C:cytoplasm"/>
    <property type="evidence" value="ECO:0007669"/>
    <property type="project" value="UniProtKB-SubCell"/>
</dbReference>
<comment type="function">
    <text evidence="11 12 13">The RecF protein is involved in DNA metabolism; it is required for DNA replication and normal SOS inducibility. RecF binds preferentially to single-stranded, linear DNA. It also seems to bind ATP.</text>
</comment>
<reference evidence="16 17" key="1">
    <citation type="journal article" date="2018" name="Elife">
        <title>Discovery and characterization of a prevalent human gut bacterial enzyme sufficient for the inactivation of a family of plant toxins.</title>
        <authorList>
            <person name="Koppel N."/>
            <person name="Bisanz J.E."/>
            <person name="Pandelia M.E."/>
            <person name="Turnbaugh P.J."/>
            <person name="Balskus E.P."/>
        </authorList>
    </citation>
    <scope>NUCLEOTIDE SEQUENCE [LARGE SCALE GENOMIC DNA]</scope>
    <source>
        <strain evidence="16 17">W1 BHI 6</strain>
    </source>
</reference>
<keyword evidence="6 12" id="KW-0547">Nucleotide-binding</keyword>
<keyword evidence="9 12" id="KW-0238">DNA-binding</keyword>
<protein>
    <recommendedName>
        <fullName evidence="3 12">DNA replication and repair protein RecF</fullName>
    </recommendedName>
</protein>
<dbReference type="HAMAP" id="MF_00365">
    <property type="entry name" value="RecF"/>
    <property type="match status" value="1"/>
</dbReference>
<dbReference type="InterPro" id="IPR001238">
    <property type="entry name" value="DNA-binding_RecF"/>
</dbReference>
<dbReference type="AlphaFoldDB" id="A0A369M7Z2"/>
<keyword evidence="10 12" id="KW-0234">DNA repair</keyword>
<keyword evidence="4 12" id="KW-0963">Cytoplasm</keyword>
<evidence type="ECO:0000256" key="4">
    <source>
        <dbReference type="ARBA" id="ARBA00022490"/>
    </source>
</evidence>
<evidence type="ECO:0000256" key="12">
    <source>
        <dbReference type="HAMAP-Rule" id="MF_00365"/>
    </source>
</evidence>
<evidence type="ECO:0000256" key="8">
    <source>
        <dbReference type="ARBA" id="ARBA00022840"/>
    </source>
</evidence>
<evidence type="ECO:0000256" key="5">
    <source>
        <dbReference type="ARBA" id="ARBA00022705"/>
    </source>
</evidence>
<evidence type="ECO:0000256" key="10">
    <source>
        <dbReference type="ARBA" id="ARBA00023204"/>
    </source>
</evidence>
<evidence type="ECO:0000313" key="16">
    <source>
        <dbReference type="EMBL" id="RDB67853.1"/>
    </source>
</evidence>
<proteinExistence type="inferred from homology"/>
<evidence type="ECO:0000259" key="15">
    <source>
        <dbReference type="Pfam" id="PF02463"/>
    </source>
</evidence>
<dbReference type="NCBIfam" id="TIGR00611">
    <property type="entry name" value="recf"/>
    <property type="match status" value="1"/>
</dbReference>
<dbReference type="Pfam" id="PF02463">
    <property type="entry name" value="SMC_N"/>
    <property type="match status" value="1"/>
</dbReference>
<dbReference type="Proteomes" id="UP000253970">
    <property type="component" value="Unassembled WGS sequence"/>
</dbReference>
<keyword evidence="12 13" id="KW-0742">SOS response</keyword>
<evidence type="ECO:0000256" key="1">
    <source>
        <dbReference type="ARBA" id="ARBA00004496"/>
    </source>
</evidence>
<gene>
    <name evidence="12" type="primary">recF</name>
    <name evidence="16" type="ORF">C1875_12860</name>
</gene>
<dbReference type="RefSeq" id="WP_114534498.1">
    <property type="nucleotide sequence ID" value="NZ_JADNER010000023.1"/>
</dbReference>
<feature type="domain" description="RecF/RecN/SMC N-terminal" evidence="15">
    <location>
        <begin position="5"/>
        <end position="349"/>
    </location>
</feature>
<evidence type="ECO:0000256" key="2">
    <source>
        <dbReference type="ARBA" id="ARBA00008016"/>
    </source>
</evidence>
<evidence type="ECO:0000256" key="3">
    <source>
        <dbReference type="ARBA" id="ARBA00020170"/>
    </source>
</evidence>
<evidence type="ECO:0000256" key="14">
    <source>
        <dbReference type="SAM" id="MobiDB-lite"/>
    </source>
</evidence>
<dbReference type="Gene3D" id="3.40.50.300">
    <property type="entry name" value="P-loop containing nucleotide triphosphate hydrolases"/>
    <property type="match status" value="1"/>
</dbReference>
<keyword evidence="5 12" id="KW-0235">DNA replication</keyword>
<keyword evidence="7 12" id="KW-0227">DNA damage</keyword>
<dbReference type="InterPro" id="IPR018078">
    <property type="entry name" value="DNA-binding_RecF_CS"/>
</dbReference>
<feature type="binding site" evidence="12">
    <location>
        <begin position="32"/>
        <end position="39"/>
    </location>
    <ligand>
        <name>ATP</name>
        <dbReference type="ChEBI" id="CHEBI:30616"/>
    </ligand>
</feature>
<dbReference type="GO" id="GO:0009432">
    <property type="term" value="P:SOS response"/>
    <property type="evidence" value="ECO:0007669"/>
    <property type="project" value="UniProtKB-UniRule"/>
</dbReference>
<dbReference type="InterPro" id="IPR003395">
    <property type="entry name" value="RecF/RecN/SMC_N"/>
</dbReference>
<comment type="subcellular location">
    <subcellularLocation>
        <location evidence="1 12 13">Cytoplasm</location>
    </subcellularLocation>
</comment>
<evidence type="ECO:0000313" key="17">
    <source>
        <dbReference type="Proteomes" id="UP000253970"/>
    </source>
</evidence>